<dbReference type="Proteomes" id="UP001054945">
    <property type="component" value="Unassembled WGS sequence"/>
</dbReference>
<evidence type="ECO:0000256" key="1">
    <source>
        <dbReference type="SAM" id="MobiDB-lite"/>
    </source>
</evidence>
<protein>
    <submittedName>
        <fullName evidence="2">Uncharacterized protein</fullName>
    </submittedName>
</protein>
<dbReference type="EMBL" id="BPLR01009417">
    <property type="protein sequence ID" value="GIY31703.1"/>
    <property type="molecule type" value="Genomic_DNA"/>
</dbReference>
<evidence type="ECO:0000313" key="3">
    <source>
        <dbReference type="Proteomes" id="UP001054945"/>
    </source>
</evidence>
<evidence type="ECO:0000313" key="2">
    <source>
        <dbReference type="EMBL" id="GIY31703.1"/>
    </source>
</evidence>
<organism evidence="2 3">
    <name type="scientific">Caerostris extrusa</name>
    <name type="common">Bark spider</name>
    <name type="synonym">Caerostris bankana</name>
    <dbReference type="NCBI Taxonomy" id="172846"/>
    <lineage>
        <taxon>Eukaryota</taxon>
        <taxon>Metazoa</taxon>
        <taxon>Ecdysozoa</taxon>
        <taxon>Arthropoda</taxon>
        <taxon>Chelicerata</taxon>
        <taxon>Arachnida</taxon>
        <taxon>Araneae</taxon>
        <taxon>Araneomorphae</taxon>
        <taxon>Entelegynae</taxon>
        <taxon>Araneoidea</taxon>
        <taxon>Araneidae</taxon>
        <taxon>Caerostris</taxon>
    </lineage>
</organism>
<feature type="compositionally biased region" description="Low complexity" evidence="1">
    <location>
        <begin position="17"/>
        <end position="39"/>
    </location>
</feature>
<gene>
    <name evidence="2" type="ORF">CEXT_336041</name>
</gene>
<reference evidence="2 3" key="1">
    <citation type="submission" date="2021-06" db="EMBL/GenBank/DDBJ databases">
        <title>Caerostris extrusa draft genome.</title>
        <authorList>
            <person name="Kono N."/>
            <person name="Arakawa K."/>
        </authorList>
    </citation>
    <scope>NUCLEOTIDE SEQUENCE [LARGE SCALE GENOMIC DNA]</scope>
</reference>
<keyword evidence="3" id="KW-1185">Reference proteome</keyword>
<proteinExistence type="predicted"/>
<feature type="region of interest" description="Disordered" evidence="1">
    <location>
        <begin position="1"/>
        <end position="82"/>
    </location>
</feature>
<name>A0AAV4SB28_CAEEX</name>
<accession>A0AAV4SB28</accession>
<comment type="caution">
    <text evidence="2">The sequence shown here is derived from an EMBL/GenBank/DDBJ whole genome shotgun (WGS) entry which is preliminary data.</text>
</comment>
<dbReference type="AlphaFoldDB" id="A0AAV4SB28"/>
<sequence length="82" mass="9126">MIAALEKNFPATLPALKDQNQNAANCAKNQNKSSSNSGNPWRARPGTPRAHRGGHRRSPDPPLLVHLELEPTRNKRKKKIAR</sequence>